<protein>
    <submittedName>
        <fullName evidence="1">Uncharacterized protein</fullName>
    </submittedName>
</protein>
<proteinExistence type="predicted"/>
<name>A0ABM6E3L1_9BURK</name>
<evidence type="ECO:0000313" key="2">
    <source>
        <dbReference type="Proteomes" id="UP000095607"/>
    </source>
</evidence>
<dbReference type="EMBL" id="CP017420">
    <property type="protein sequence ID" value="AOV01835.1"/>
    <property type="molecule type" value="Genomic_DNA"/>
</dbReference>
<sequence length="108" mass="12183">MWCTVYSLYLNGARLTPEQARATGMRGWLTMYSKIPVIGTPHCRAHLLPAPDAHMLNELIPPLDHCDLQLIKGGGIRLNGQDYNHSWQHIRQAWWIVPDGQPTGDIDA</sequence>
<organism evidence="1 2">
    <name type="scientific">Delftia tsuruhatensis</name>
    <dbReference type="NCBI Taxonomy" id="180282"/>
    <lineage>
        <taxon>Bacteria</taxon>
        <taxon>Pseudomonadati</taxon>
        <taxon>Pseudomonadota</taxon>
        <taxon>Betaproteobacteria</taxon>
        <taxon>Burkholderiales</taxon>
        <taxon>Comamonadaceae</taxon>
        <taxon>Delftia</taxon>
    </lineage>
</organism>
<gene>
    <name evidence="1" type="ORF">BI380_10945</name>
</gene>
<evidence type="ECO:0000313" key="1">
    <source>
        <dbReference type="EMBL" id="AOV01835.1"/>
    </source>
</evidence>
<keyword evidence="2" id="KW-1185">Reference proteome</keyword>
<dbReference type="Proteomes" id="UP000095607">
    <property type="component" value="Chromosome"/>
</dbReference>
<accession>A0ABM6E3L1</accession>
<reference evidence="1 2" key="1">
    <citation type="submission" date="2016-09" db="EMBL/GenBank/DDBJ databases">
        <title>Complete genome sequence of Deltia acidovorans CM13 isolated from murine proximal colonic tissue.</title>
        <authorList>
            <person name="Saffarian A."/>
        </authorList>
    </citation>
    <scope>NUCLEOTIDE SEQUENCE [LARGE SCALE GENOMIC DNA]</scope>
    <source>
        <strain evidence="1 2">CM13</strain>
    </source>
</reference>